<reference evidence="12 14" key="1">
    <citation type="journal article" date="2012" name="J. Bacteriol.">
        <title>Genome Sequence of n-Alkane-Degrading Hydrocarboniphaga effusa Strain AP103T (ATCC BAA-332T).</title>
        <authorList>
            <person name="Chang H.K."/>
            <person name="Zylstra G.J."/>
            <person name="Chae J.C."/>
        </authorList>
    </citation>
    <scope>NUCLEOTIDE SEQUENCE [LARGE SCALE GENOMIC DNA]</scope>
    <source>
        <strain evidence="12 14">AP103</strain>
    </source>
</reference>
<evidence type="ECO:0000256" key="2">
    <source>
        <dbReference type="ARBA" id="ARBA00003924"/>
    </source>
</evidence>
<evidence type="ECO:0000256" key="1">
    <source>
        <dbReference type="ARBA" id="ARBA00001864"/>
    </source>
</evidence>
<dbReference type="InterPro" id="IPR036441">
    <property type="entry name" value="DHquinase_II_sf"/>
</dbReference>
<evidence type="ECO:0000256" key="11">
    <source>
        <dbReference type="PIRSR" id="PIRSR001399-3"/>
    </source>
</evidence>
<evidence type="ECO:0000256" key="8">
    <source>
        <dbReference type="HAMAP-Rule" id="MF_00169"/>
    </source>
</evidence>
<dbReference type="PANTHER" id="PTHR21272:SF3">
    <property type="entry name" value="CATABOLIC 3-DEHYDROQUINASE"/>
    <property type="match status" value="1"/>
</dbReference>
<comment type="subunit">
    <text evidence="5 8">Homododecamer.</text>
</comment>
<accession>I7ZDW3</accession>
<sequence>MSHLLLLNGPNLNLLGTREPEVYGSTTLADIETQLAREAQALGHQLSVFQSNHEGALVDRVHRARDEKVGFILINPGAYTHTSIALRDALLGVCIPFIEIHLSNVHARERFRHHSYLSDVAAGVILGLGAQGYSLALQAAHARLSNNT</sequence>
<dbReference type="PATRIC" id="fig|1172194.4.peg.210"/>
<dbReference type="NCBIfam" id="NF003805">
    <property type="entry name" value="PRK05395.1-2"/>
    <property type="match status" value="1"/>
</dbReference>
<evidence type="ECO:0000256" key="7">
    <source>
        <dbReference type="ARBA" id="ARBA00023239"/>
    </source>
</evidence>
<proteinExistence type="inferred from homology"/>
<evidence type="ECO:0000313" key="12">
    <source>
        <dbReference type="EMBL" id="EIT69897.1"/>
    </source>
</evidence>
<keyword evidence="14" id="KW-1185">Reference proteome</keyword>
<comment type="pathway">
    <text evidence="3 8">Metabolic intermediate biosynthesis; chorismate biosynthesis; chorismate from D-erythrose 4-phosphate and phosphoenolpyruvate: step 3/7.</text>
</comment>
<feature type="binding site" evidence="8 10">
    <location>
        <begin position="102"/>
        <end position="103"/>
    </location>
    <ligand>
        <name>substrate</name>
    </ligand>
</feature>
<dbReference type="STRING" id="1172194.WQQ_00340"/>
<reference evidence="12" key="2">
    <citation type="submission" date="2012-05" db="EMBL/GenBank/DDBJ databases">
        <authorList>
            <person name="Park J.-H."/>
            <person name="Zylstra G.J."/>
            <person name="Chae J.-C."/>
        </authorList>
    </citation>
    <scope>NUCLEOTIDE SEQUENCE</scope>
    <source>
        <strain evidence="12">AP103</strain>
    </source>
</reference>
<dbReference type="PROSITE" id="PS01029">
    <property type="entry name" value="DEHYDROQUINASE_II"/>
    <property type="match status" value="1"/>
</dbReference>
<dbReference type="InterPro" id="IPR018509">
    <property type="entry name" value="DHquinase_II_CS"/>
</dbReference>
<comment type="function">
    <text evidence="2 8">Catalyzes a trans-dehydration via an enolate intermediate.</text>
</comment>
<dbReference type="CDD" id="cd00466">
    <property type="entry name" value="DHQase_II"/>
    <property type="match status" value="1"/>
</dbReference>
<dbReference type="UniPathway" id="UPA00053">
    <property type="reaction ID" value="UER00086"/>
</dbReference>
<comment type="similarity">
    <text evidence="4 8">Belongs to the type-II 3-dehydroquinase family.</text>
</comment>
<dbReference type="GO" id="GO:0019631">
    <property type="term" value="P:quinate catabolic process"/>
    <property type="evidence" value="ECO:0007669"/>
    <property type="project" value="TreeGrafter"/>
</dbReference>
<dbReference type="EMBL" id="AKGD01000001">
    <property type="protein sequence ID" value="EIT69897.1"/>
    <property type="molecule type" value="Genomic_DNA"/>
</dbReference>
<dbReference type="AlphaFoldDB" id="I7ZDW3"/>
<dbReference type="NCBIfam" id="TIGR01088">
    <property type="entry name" value="aroQ"/>
    <property type="match status" value="1"/>
</dbReference>
<dbReference type="NCBIfam" id="NF003804">
    <property type="entry name" value="PRK05395.1-1"/>
    <property type="match status" value="1"/>
</dbReference>
<dbReference type="NCBIfam" id="NF003806">
    <property type="entry name" value="PRK05395.1-3"/>
    <property type="match status" value="1"/>
</dbReference>
<evidence type="ECO:0000256" key="4">
    <source>
        <dbReference type="ARBA" id="ARBA00011037"/>
    </source>
</evidence>
<name>I7ZDW3_9GAMM</name>
<dbReference type="Proteomes" id="UP000003704">
    <property type="component" value="Unassembled WGS sequence"/>
</dbReference>
<dbReference type="HAMAP" id="MF_00169">
    <property type="entry name" value="AroQ"/>
    <property type="match status" value="1"/>
</dbReference>
<dbReference type="RefSeq" id="WP_007183180.1">
    <property type="nucleotide sequence ID" value="NZ_AKGD01000001.1"/>
</dbReference>
<evidence type="ECO:0000256" key="6">
    <source>
        <dbReference type="ARBA" id="ARBA00012060"/>
    </source>
</evidence>
<dbReference type="SUPFAM" id="SSF52304">
    <property type="entry name" value="Type II 3-dehydroquinate dehydratase"/>
    <property type="match status" value="1"/>
</dbReference>
<keyword evidence="8" id="KW-0028">Amino-acid biosynthesis</keyword>
<dbReference type="GO" id="GO:0009073">
    <property type="term" value="P:aromatic amino acid family biosynthetic process"/>
    <property type="evidence" value="ECO:0007669"/>
    <property type="project" value="UniProtKB-KW"/>
</dbReference>
<protein>
    <recommendedName>
        <fullName evidence="6 8">3-dehydroquinate dehydratase</fullName>
        <shortName evidence="8">3-dehydroquinase</shortName>
        <ecNumber evidence="6 8">4.2.1.10</ecNumber>
    </recommendedName>
    <alternativeName>
        <fullName evidence="8">Type II DHQase</fullName>
    </alternativeName>
</protein>
<dbReference type="NCBIfam" id="NF003807">
    <property type="entry name" value="PRK05395.1-4"/>
    <property type="match status" value="1"/>
</dbReference>
<comment type="catalytic activity">
    <reaction evidence="1 8">
        <text>3-dehydroquinate = 3-dehydroshikimate + H2O</text>
        <dbReference type="Rhea" id="RHEA:21096"/>
        <dbReference type="ChEBI" id="CHEBI:15377"/>
        <dbReference type="ChEBI" id="CHEBI:16630"/>
        <dbReference type="ChEBI" id="CHEBI:32364"/>
        <dbReference type="EC" id="4.2.1.10"/>
    </reaction>
</comment>
<evidence type="ECO:0000256" key="9">
    <source>
        <dbReference type="PIRSR" id="PIRSR001399-1"/>
    </source>
</evidence>
<gene>
    <name evidence="8" type="primary">aroQ</name>
    <name evidence="12" type="ORF">WQQ_00340</name>
    <name evidence="13" type="ORF">WQQ_02210</name>
</gene>
<feature type="binding site" evidence="8 10">
    <location>
        <position position="75"/>
    </location>
    <ligand>
        <name>substrate</name>
    </ligand>
</feature>
<dbReference type="Pfam" id="PF01220">
    <property type="entry name" value="DHquinase_II"/>
    <property type="match status" value="1"/>
</dbReference>
<evidence type="ECO:0000256" key="3">
    <source>
        <dbReference type="ARBA" id="ARBA00004902"/>
    </source>
</evidence>
<dbReference type="EMBL" id="AKGD01000001">
    <property type="protein sequence ID" value="EIT70084.1"/>
    <property type="molecule type" value="Genomic_DNA"/>
</dbReference>
<feature type="active site" description="Proton donor" evidence="8 9">
    <location>
        <position position="101"/>
    </location>
</feature>
<dbReference type="PANTHER" id="PTHR21272">
    <property type="entry name" value="CATABOLIC 3-DEHYDROQUINASE"/>
    <property type="match status" value="1"/>
</dbReference>
<feature type="binding site" evidence="8 10">
    <location>
        <position position="81"/>
    </location>
    <ligand>
        <name>substrate</name>
    </ligand>
</feature>
<dbReference type="GO" id="GO:0008652">
    <property type="term" value="P:amino acid biosynthetic process"/>
    <property type="evidence" value="ECO:0007669"/>
    <property type="project" value="UniProtKB-KW"/>
</dbReference>
<dbReference type="EC" id="4.2.1.10" evidence="6 8"/>
<dbReference type="GO" id="GO:0009423">
    <property type="term" value="P:chorismate biosynthetic process"/>
    <property type="evidence" value="ECO:0007669"/>
    <property type="project" value="UniProtKB-UniRule"/>
</dbReference>
<dbReference type="Gene3D" id="3.40.50.9100">
    <property type="entry name" value="Dehydroquinase, class II"/>
    <property type="match status" value="1"/>
</dbReference>
<dbReference type="InterPro" id="IPR001874">
    <property type="entry name" value="DHquinase_II"/>
</dbReference>
<dbReference type="OrthoDB" id="9790793at2"/>
<keyword evidence="8" id="KW-0057">Aromatic amino acid biosynthesis</keyword>
<dbReference type="GO" id="GO:0003855">
    <property type="term" value="F:3-dehydroquinate dehydratase activity"/>
    <property type="evidence" value="ECO:0007669"/>
    <property type="project" value="UniProtKB-UniRule"/>
</dbReference>
<organism evidence="12 14">
    <name type="scientific">Hydrocarboniphaga effusa AP103</name>
    <dbReference type="NCBI Taxonomy" id="1172194"/>
    <lineage>
        <taxon>Bacteria</taxon>
        <taxon>Pseudomonadati</taxon>
        <taxon>Pseudomonadota</taxon>
        <taxon>Gammaproteobacteria</taxon>
        <taxon>Nevskiales</taxon>
        <taxon>Nevskiaceae</taxon>
        <taxon>Hydrocarboniphaga</taxon>
    </lineage>
</organism>
<feature type="binding site" evidence="8 10">
    <location>
        <position position="88"/>
    </location>
    <ligand>
        <name>substrate</name>
    </ligand>
</feature>
<feature type="active site" description="Proton acceptor" evidence="8 9">
    <location>
        <position position="23"/>
    </location>
</feature>
<evidence type="ECO:0000256" key="5">
    <source>
        <dbReference type="ARBA" id="ARBA00011193"/>
    </source>
</evidence>
<evidence type="ECO:0000256" key="10">
    <source>
        <dbReference type="PIRSR" id="PIRSR001399-2"/>
    </source>
</evidence>
<evidence type="ECO:0000313" key="13">
    <source>
        <dbReference type="EMBL" id="EIT70084.1"/>
    </source>
</evidence>
<keyword evidence="7 8" id="KW-0456">Lyase</keyword>
<evidence type="ECO:0000313" key="14">
    <source>
        <dbReference type="Proteomes" id="UP000003704"/>
    </source>
</evidence>
<feature type="site" description="Transition state stabilizer" evidence="8 11">
    <location>
        <position position="18"/>
    </location>
</feature>
<feature type="binding site" evidence="8 10">
    <location>
        <position position="112"/>
    </location>
    <ligand>
        <name>substrate</name>
    </ligand>
</feature>
<dbReference type="PIRSF" id="PIRSF001399">
    <property type="entry name" value="DHquinase_II"/>
    <property type="match status" value="1"/>
</dbReference>
<comment type="caution">
    <text evidence="12">The sequence shown here is derived from an EMBL/GenBank/DDBJ whole genome shotgun (WGS) entry which is preliminary data.</text>
</comment>